<dbReference type="Proteomes" id="UP001346149">
    <property type="component" value="Unassembled WGS sequence"/>
</dbReference>
<reference evidence="1 2" key="1">
    <citation type="journal article" date="2023" name="Hortic Res">
        <title>Pangenome of water caltrop reveals structural variations and asymmetric subgenome divergence after allopolyploidization.</title>
        <authorList>
            <person name="Zhang X."/>
            <person name="Chen Y."/>
            <person name="Wang L."/>
            <person name="Yuan Y."/>
            <person name="Fang M."/>
            <person name="Shi L."/>
            <person name="Lu R."/>
            <person name="Comes H.P."/>
            <person name="Ma Y."/>
            <person name="Chen Y."/>
            <person name="Huang G."/>
            <person name="Zhou Y."/>
            <person name="Zheng Z."/>
            <person name="Qiu Y."/>
        </authorList>
    </citation>
    <scope>NUCLEOTIDE SEQUENCE [LARGE SCALE GENOMIC DNA]</scope>
    <source>
        <strain evidence="1">F231</strain>
    </source>
</reference>
<accession>A0AAN7QY88</accession>
<protein>
    <submittedName>
        <fullName evidence="1">Uncharacterized protein</fullName>
    </submittedName>
</protein>
<organism evidence="1 2">
    <name type="scientific">Trapa natans</name>
    <name type="common">Water chestnut</name>
    <dbReference type="NCBI Taxonomy" id="22666"/>
    <lineage>
        <taxon>Eukaryota</taxon>
        <taxon>Viridiplantae</taxon>
        <taxon>Streptophyta</taxon>
        <taxon>Embryophyta</taxon>
        <taxon>Tracheophyta</taxon>
        <taxon>Spermatophyta</taxon>
        <taxon>Magnoliopsida</taxon>
        <taxon>eudicotyledons</taxon>
        <taxon>Gunneridae</taxon>
        <taxon>Pentapetalae</taxon>
        <taxon>rosids</taxon>
        <taxon>malvids</taxon>
        <taxon>Myrtales</taxon>
        <taxon>Lythraceae</taxon>
        <taxon>Trapa</taxon>
    </lineage>
</organism>
<comment type="caution">
    <text evidence="1">The sequence shown here is derived from an EMBL/GenBank/DDBJ whole genome shotgun (WGS) entry which is preliminary data.</text>
</comment>
<keyword evidence="2" id="KW-1185">Reference proteome</keyword>
<evidence type="ECO:0000313" key="2">
    <source>
        <dbReference type="Proteomes" id="UP001346149"/>
    </source>
</evidence>
<proteinExistence type="predicted"/>
<evidence type="ECO:0000313" key="1">
    <source>
        <dbReference type="EMBL" id="KAK4783452.1"/>
    </source>
</evidence>
<dbReference type="AlphaFoldDB" id="A0AAN7QY88"/>
<dbReference type="EMBL" id="JAXQNO010000015">
    <property type="protein sequence ID" value="KAK4783452.1"/>
    <property type="molecule type" value="Genomic_DNA"/>
</dbReference>
<sequence length="58" mass="6165">MATRRGAATSCHFSPGGTCTAWLSKGESVLSDLSRDDKNLSTSIIKGPTEEIFNSKGF</sequence>
<gene>
    <name evidence="1" type="ORF">SAY86_007826</name>
</gene>
<name>A0AAN7QY88_TRANT</name>